<dbReference type="Proteomes" id="UP000562254">
    <property type="component" value="Unassembled WGS sequence"/>
</dbReference>
<comment type="caution">
    <text evidence="4">The sequence shown here is derived from an EMBL/GenBank/DDBJ whole genome shotgun (WGS) entry which is preliminary data.</text>
</comment>
<sequence length="342" mass="36553">MPERRTPDAVPRPLAIWRATLRALPLAALLFGLAPPAPLAAQERFTVAPRMIEDDRPVFATVESVREVEARARLNGTLTRLDVREGDAVAAGQVIAMVQDAKHPLQLAALDARLGALAAQRRQAALELERTRALRATGTATQARLDDVQTALDVVEGQIAAAQAEREVLVQQQREGEVLAPQAGRVLRVRGTPGAVVMPGEAIATIATDRYVLRLRLPERHARFLRAGDPVEVGGRGLGGGAPLGRGRITLVYPELQQGQVVADAEVQGLGDFFVGERVRVTIAADRREAILIPRAFLIDGPGVDMVRLASGALVPVQRGPVRGEEVEILSGLAAGDVLVRP</sequence>
<proteinExistence type="inferred from homology"/>
<dbReference type="NCBIfam" id="TIGR01730">
    <property type="entry name" value="RND_mfp"/>
    <property type="match status" value="1"/>
</dbReference>
<dbReference type="Gene3D" id="2.40.420.20">
    <property type="match status" value="1"/>
</dbReference>
<dbReference type="Gene3D" id="2.40.50.100">
    <property type="match status" value="1"/>
</dbReference>
<keyword evidence="2" id="KW-0175">Coiled coil</keyword>
<dbReference type="SUPFAM" id="SSF111369">
    <property type="entry name" value="HlyD-like secretion proteins"/>
    <property type="match status" value="1"/>
</dbReference>
<dbReference type="RefSeq" id="WP_184487022.1">
    <property type="nucleotide sequence ID" value="NZ_JAAEDJ010000152.1"/>
</dbReference>
<dbReference type="GO" id="GO:0015562">
    <property type="term" value="F:efflux transmembrane transporter activity"/>
    <property type="evidence" value="ECO:0007669"/>
    <property type="project" value="TreeGrafter"/>
</dbReference>
<accession>A0A840XWR8</accession>
<dbReference type="InterPro" id="IPR006143">
    <property type="entry name" value="RND_pump_MFP"/>
</dbReference>
<evidence type="ECO:0000259" key="3">
    <source>
        <dbReference type="Pfam" id="PF25917"/>
    </source>
</evidence>
<dbReference type="InterPro" id="IPR058625">
    <property type="entry name" value="MdtA-like_BSH"/>
</dbReference>
<evidence type="ECO:0000256" key="1">
    <source>
        <dbReference type="ARBA" id="ARBA00009477"/>
    </source>
</evidence>
<dbReference type="Gene3D" id="1.10.287.470">
    <property type="entry name" value="Helix hairpin bin"/>
    <property type="match status" value="1"/>
</dbReference>
<name>A0A840XWR8_9PROT</name>
<evidence type="ECO:0000256" key="2">
    <source>
        <dbReference type="SAM" id="Coils"/>
    </source>
</evidence>
<keyword evidence="5" id="KW-1185">Reference proteome</keyword>
<dbReference type="PANTHER" id="PTHR30469">
    <property type="entry name" value="MULTIDRUG RESISTANCE PROTEIN MDTA"/>
    <property type="match status" value="1"/>
</dbReference>
<organism evidence="4 5">
    <name type="scientific">Neoroseomonas alkaliterrae</name>
    <dbReference type="NCBI Taxonomy" id="1452450"/>
    <lineage>
        <taxon>Bacteria</taxon>
        <taxon>Pseudomonadati</taxon>
        <taxon>Pseudomonadota</taxon>
        <taxon>Alphaproteobacteria</taxon>
        <taxon>Acetobacterales</taxon>
        <taxon>Acetobacteraceae</taxon>
        <taxon>Neoroseomonas</taxon>
    </lineage>
</organism>
<feature type="coiled-coil region" evidence="2">
    <location>
        <begin position="145"/>
        <end position="172"/>
    </location>
</feature>
<dbReference type="EMBL" id="JACIJE010000014">
    <property type="protein sequence ID" value="MBB5691620.1"/>
    <property type="molecule type" value="Genomic_DNA"/>
</dbReference>
<evidence type="ECO:0000313" key="5">
    <source>
        <dbReference type="Proteomes" id="UP000562254"/>
    </source>
</evidence>
<feature type="domain" description="Multidrug resistance protein MdtA-like barrel-sandwich hybrid" evidence="3">
    <location>
        <begin position="66"/>
        <end position="206"/>
    </location>
</feature>
<dbReference type="AlphaFoldDB" id="A0A840XWR8"/>
<dbReference type="GO" id="GO:1990281">
    <property type="term" value="C:efflux pump complex"/>
    <property type="evidence" value="ECO:0007669"/>
    <property type="project" value="TreeGrafter"/>
</dbReference>
<dbReference type="PANTHER" id="PTHR30469:SF15">
    <property type="entry name" value="HLYD FAMILY OF SECRETION PROTEINS"/>
    <property type="match status" value="1"/>
</dbReference>
<dbReference type="Pfam" id="PF25917">
    <property type="entry name" value="BSH_RND"/>
    <property type="match status" value="1"/>
</dbReference>
<protein>
    <submittedName>
        <fullName evidence="4">RND family efflux transporter MFP subunit</fullName>
    </submittedName>
</protein>
<gene>
    <name evidence="4" type="ORF">FHS88_003777</name>
</gene>
<reference evidence="4 5" key="1">
    <citation type="submission" date="2020-08" db="EMBL/GenBank/DDBJ databases">
        <title>Genomic Encyclopedia of Type Strains, Phase IV (KMG-IV): sequencing the most valuable type-strain genomes for metagenomic binning, comparative biology and taxonomic classification.</title>
        <authorList>
            <person name="Goeker M."/>
        </authorList>
    </citation>
    <scope>NUCLEOTIDE SEQUENCE [LARGE SCALE GENOMIC DNA]</scope>
    <source>
        <strain evidence="4 5">DSM 25895</strain>
    </source>
</reference>
<comment type="similarity">
    <text evidence="1">Belongs to the membrane fusion protein (MFP) (TC 8.A.1) family.</text>
</comment>
<evidence type="ECO:0000313" key="4">
    <source>
        <dbReference type="EMBL" id="MBB5691620.1"/>
    </source>
</evidence>